<dbReference type="EMBL" id="JAAGNN010000015">
    <property type="protein sequence ID" value="KAF4079831.1"/>
    <property type="molecule type" value="Genomic_DNA"/>
</dbReference>
<sequence>MRARWEWWKREPGGNGGNESQVGMVETRARWEWWKREPGGNGGNESQVGIVEMKARRLANTSGIFCQSESIEL</sequence>
<name>A0A7J6ADE2_AMEME</name>
<dbReference type="AlphaFoldDB" id="A0A7J6ADE2"/>
<accession>A0A7J6ADE2</accession>
<dbReference type="Proteomes" id="UP000593565">
    <property type="component" value="Unassembled WGS sequence"/>
</dbReference>
<evidence type="ECO:0000313" key="1">
    <source>
        <dbReference type="EMBL" id="KAF4079831.1"/>
    </source>
</evidence>
<evidence type="ECO:0000313" key="2">
    <source>
        <dbReference type="Proteomes" id="UP000593565"/>
    </source>
</evidence>
<protein>
    <submittedName>
        <fullName evidence="1">Uncharacterized protein</fullName>
    </submittedName>
</protein>
<comment type="caution">
    <text evidence="1">The sequence shown here is derived from an EMBL/GenBank/DDBJ whole genome shotgun (WGS) entry which is preliminary data.</text>
</comment>
<keyword evidence="2" id="KW-1185">Reference proteome</keyword>
<organism evidence="1 2">
    <name type="scientific">Ameiurus melas</name>
    <name type="common">Black bullhead</name>
    <name type="synonym">Silurus melas</name>
    <dbReference type="NCBI Taxonomy" id="219545"/>
    <lineage>
        <taxon>Eukaryota</taxon>
        <taxon>Metazoa</taxon>
        <taxon>Chordata</taxon>
        <taxon>Craniata</taxon>
        <taxon>Vertebrata</taxon>
        <taxon>Euteleostomi</taxon>
        <taxon>Actinopterygii</taxon>
        <taxon>Neopterygii</taxon>
        <taxon>Teleostei</taxon>
        <taxon>Ostariophysi</taxon>
        <taxon>Siluriformes</taxon>
        <taxon>Ictaluridae</taxon>
        <taxon>Ameiurus</taxon>
    </lineage>
</organism>
<gene>
    <name evidence="1" type="ORF">AMELA_G00182840</name>
</gene>
<proteinExistence type="predicted"/>
<reference evidence="1 2" key="1">
    <citation type="submission" date="2020-02" db="EMBL/GenBank/DDBJ databases">
        <title>A chromosome-scale genome assembly of the black bullhead catfish (Ameiurus melas).</title>
        <authorList>
            <person name="Wen M."/>
            <person name="Zham M."/>
            <person name="Cabau C."/>
            <person name="Klopp C."/>
            <person name="Donnadieu C."/>
            <person name="Roques C."/>
            <person name="Bouchez O."/>
            <person name="Lampietro C."/>
            <person name="Jouanno E."/>
            <person name="Herpin A."/>
            <person name="Louis A."/>
            <person name="Berthelot C."/>
            <person name="Parey E."/>
            <person name="Roest-Crollius H."/>
            <person name="Braasch I."/>
            <person name="Postlethwait J."/>
            <person name="Robinson-Rechavi M."/>
            <person name="Echchiki A."/>
            <person name="Begum T."/>
            <person name="Montfort J."/>
            <person name="Schartl M."/>
            <person name="Bobe J."/>
            <person name="Guiguen Y."/>
        </authorList>
    </citation>
    <scope>NUCLEOTIDE SEQUENCE [LARGE SCALE GENOMIC DNA]</scope>
    <source>
        <strain evidence="1">M_S1</strain>
        <tissue evidence="1">Blood</tissue>
    </source>
</reference>